<comment type="caution">
    <text evidence="1">The sequence shown here is derived from an EMBL/GenBank/DDBJ whole genome shotgun (WGS) entry which is preliminary data.</text>
</comment>
<gene>
    <name evidence="1" type="ORF">TU35_008995</name>
</gene>
<organism evidence="1 2">
    <name type="scientific">Thermoproteus sp. AZ2</name>
    <dbReference type="NCBI Taxonomy" id="1609232"/>
    <lineage>
        <taxon>Archaea</taxon>
        <taxon>Thermoproteota</taxon>
        <taxon>Thermoprotei</taxon>
        <taxon>Thermoproteales</taxon>
        <taxon>Thermoproteaceae</taxon>
        <taxon>Thermoproteus</taxon>
    </lineage>
</organism>
<accession>A0ACC6V352</accession>
<dbReference type="Proteomes" id="UP000033636">
    <property type="component" value="Unassembled WGS sequence"/>
</dbReference>
<evidence type="ECO:0000313" key="1">
    <source>
        <dbReference type="EMBL" id="MFB6491351.1"/>
    </source>
</evidence>
<protein>
    <submittedName>
        <fullName evidence="1">Uncharacterized protein</fullName>
    </submittedName>
</protein>
<name>A0ACC6V352_9CREN</name>
<reference evidence="1" key="1">
    <citation type="submission" date="2024-07" db="EMBL/GenBank/DDBJ databases">
        <title>Metagenome and Metagenome-Assembled Genomes of Archaea from a hot spring from the geothermal field of Los Azufres, Mexico.</title>
        <authorList>
            <person name="Marin-Paredes R."/>
            <person name="Martinez-Romero E."/>
            <person name="Servin-Garciduenas L.E."/>
        </authorList>
    </citation>
    <scope>NUCLEOTIDE SEQUENCE</scope>
</reference>
<dbReference type="EMBL" id="JZWT02000030">
    <property type="protein sequence ID" value="MFB6491351.1"/>
    <property type="molecule type" value="Genomic_DNA"/>
</dbReference>
<evidence type="ECO:0000313" key="2">
    <source>
        <dbReference type="Proteomes" id="UP000033636"/>
    </source>
</evidence>
<proteinExistence type="predicted"/>
<sequence>MYVYISPIYDVRAYMPLYPVVPVKWVCESLGRARERYGLTEPPDIWEAPVNPEILLKWPLRNVKGNSRSTPARYSRRTATWGNFHRFEEVPYVCKSKPMLCADDVKIELL</sequence>